<dbReference type="AlphaFoldDB" id="A0A398BJW2"/>
<dbReference type="CDD" id="cd06261">
    <property type="entry name" value="TM_PBP2"/>
    <property type="match status" value="1"/>
</dbReference>
<comment type="subcellular location">
    <subcellularLocation>
        <location evidence="1">Cell inner membrane</location>
        <topology evidence="1">Peripheral membrane protein</topology>
    </subcellularLocation>
    <subcellularLocation>
        <location evidence="2 11">Cell membrane</location>
        <topology evidence="2 11">Multi-pass membrane protein</topology>
    </subcellularLocation>
</comment>
<evidence type="ECO:0000256" key="5">
    <source>
        <dbReference type="ARBA" id="ARBA00022475"/>
    </source>
</evidence>
<dbReference type="InterPro" id="IPR003593">
    <property type="entry name" value="AAA+_ATPase"/>
</dbReference>
<keyword evidence="7" id="KW-0547">Nucleotide-binding</keyword>
<keyword evidence="5" id="KW-1003">Cell membrane</keyword>
<dbReference type="Pfam" id="PF12911">
    <property type="entry name" value="OppC_N"/>
    <property type="match status" value="1"/>
</dbReference>
<name>A0A398BJW2_9RHOB</name>
<feature type="domain" description="ABC transmembrane type-1" evidence="13">
    <location>
        <begin position="75"/>
        <end position="264"/>
    </location>
</feature>
<reference evidence="14 15" key="1">
    <citation type="submission" date="2018-09" db="EMBL/GenBank/DDBJ databases">
        <title>Gemmobacter lutimaris sp. nov., a marine bacterium isolated from tidal flat.</title>
        <authorList>
            <person name="Lee D.W."/>
            <person name="Yoo Y."/>
            <person name="Kim J.-J."/>
            <person name="Kim B.S."/>
        </authorList>
    </citation>
    <scope>NUCLEOTIDE SEQUENCE [LARGE SCALE GENOMIC DNA]</scope>
    <source>
        <strain evidence="14 15">YJ-T1-11</strain>
    </source>
</reference>
<proteinExistence type="inferred from homology"/>
<dbReference type="InterPro" id="IPR050388">
    <property type="entry name" value="ABC_Ni/Peptide_Import"/>
</dbReference>
<evidence type="ECO:0000259" key="13">
    <source>
        <dbReference type="PROSITE" id="PS50928"/>
    </source>
</evidence>
<dbReference type="SUPFAM" id="SSF52540">
    <property type="entry name" value="P-loop containing nucleoside triphosphate hydrolases"/>
    <property type="match status" value="1"/>
</dbReference>
<keyword evidence="9 11" id="KW-1133">Transmembrane helix</keyword>
<evidence type="ECO:0000256" key="9">
    <source>
        <dbReference type="ARBA" id="ARBA00022989"/>
    </source>
</evidence>
<keyword evidence="6 11" id="KW-0812">Transmembrane</keyword>
<comment type="similarity">
    <text evidence="3">Belongs to the ABC transporter superfamily.</text>
</comment>
<dbReference type="Pfam" id="PF00528">
    <property type="entry name" value="BPD_transp_1"/>
    <property type="match status" value="1"/>
</dbReference>
<keyword evidence="8" id="KW-0067">ATP-binding</keyword>
<organism evidence="14 15">
    <name type="scientific">Gemmobacter lutimaris</name>
    <dbReference type="NCBI Taxonomy" id="2306023"/>
    <lineage>
        <taxon>Bacteria</taxon>
        <taxon>Pseudomonadati</taxon>
        <taxon>Pseudomonadota</taxon>
        <taxon>Alphaproteobacteria</taxon>
        <taxon>Rhodobacterales</taxon>
        <taxon>Paracoccaceae</taxon>
        <taxon>Gemmobacter</taxon>
    </lineage>
</organism>
<dbReference type="InterPro" id="IPR035906">
    <property type="entry name" value="MetI-like_sf"/>
</dbReference>
<evidence type="ECO:0000256" key="7">
    <source>
        <dbReference type="ARBA" id="ARBA00022741"/>
    </source>
</evidence>
<feature type="transmembrane region" description="Helical" evidence="11">
    <location>
        <begin position="192"/>
        <end position="217"/>
    </location>
</feature>
<sequence>MRLFLTLLFRNRLAALGAVLLLALVLLCLVVPLLPLADPNVTDTPNKFLRPFSEGHLLGTDHLGRDLLSRLLWGTRLSLAVGVAAAAAAAFFGTLIGICAGYFGGWIDNGLMRLIDMIMAFPYILLALAIVAALGPGMLNALIAVAAVNVPFFARNIRGISVGLTAREFIDAARLSGQGHARIIVTELLPNVLPVIIVAISTTIGWMVLETAGLSFLGLGSQPPQADLGSMLGEARAALIAAPHTLIVPGAMIFVIVMSINLLGDGLRDALDPRLRSGALARPSPVTRIARPAPPPAETPARGVLDLDGLTTRFEVGAQVYKAVSDVSLTLGKGECLGLIGESGSGKSVTALSVTGLVASPPGVIAGGAARLDGVDLLSLPYRDLRGLRGRRIAYIFQDPLSTLHPLYRIGDQMVEAIRVHRKMPLAEARARCLDLLRTVQIPNAESRLSAYPHELSGGMRQRVGIAMALVNDPEVIIADEPTTALDVTVQAQVLALLDRLRRERGLSILFITHDFGVVGQLCDRVAVMYAGQIVEEGPTASILAAPAHPYTRRLIACVPELGGGRRQLAAIPGLPPAVNRLPAGCAFAPRCDRARPDCQRDPIALRVSGPRAARCLYPEEALS</sequence>
<gene>
    <name evidence="14" type="ORF">D2N39_21245</name>
</gene>
<evidence type="ECO:0000256" key="1">
    <source>
        <dbReference type="ARBA" id="ARBA00004417"/>
    </source>
</evidence>
<dbReference type="InterPro" id="IPR025966">
    <property type="entry name" value="OppC_N"/>
</dbReference>
<dbReference type="InterPro" id="IPR013563">
    <property type="entry name" value="Oligopep_ABC_C"/>
</dbReference>
<accession>A0A398BJW2</accession>
<dbReference type="GO" id="GO:0055085">
    <property type="term" value="P:transmembrane transport"/>
    <property type="evidence" value="ECO:0007669"/>
    <property type="project" value="InterPro"/>
</dbReference>
<dbReference type="SUPFAM" id="SSF161098">
    <property type="entry name" value="MetI-like"/>
    <property type="match status" value="1"/>
</dbReference>
<evidence type="ECO:0000313" key="14">
    <source>
        <dbReference type="EMBL" id="RID89817.1"/>
    </source>
</evidence>
<evidence type="ECO:0000256" key="11">
    <source>
        <dbReference type="RuleBase" id="RU363032"/>
    </source>
</evidence>
<dbReference type="GO" id="GO:0015833">
    <property type="term" value="P:peptide transport"/>
    <property type="evidence" value="ECO:0007669"/>
    <property type="project" value="InterPro"/>
</dbReference>
<dbReference type="InterPro" id="IPR027417">
    <property type="entry name" value="P-loop_NTPase"/>
</dbReference>
<dbReference type="RefSeq" id="WP_119136757.1">
    <property type="nucleotide sequence ID" value="NZ_QXXQ01000023.1"/>
</dbReference>
<evidence type="ECO:0000259" key="12">
    <source>
        <dbReference type="PROSITE" id="PS50893"/>
    </source>
</evidence>
<dbReference type="PANTHER" id="PTHR43297">
    <property type="entry name" value="OLIGOPEPTIDE TRANSPORT ATP-BINDING PROTEIN APPD"/>
    <property type="match status" value="1"/>
</dbReference>
<dbReference type="Gene3D" id="3.40.50.300">
    <property type="entry name" value="P-loop containing nucleotide triphosphate hydrolases"/>
    <property type="match status" value="1"/>
</dbReference>
<evidence type="ECO:0000256" key="4">
    <source>
        <dbReference type="ARBA" id="ARBA00022448"/>
    </source>
</evidence>
<dbReference type="GO" id="GO:0005524">
    <property type="term" value="F:ATP binding"/>
    <property type="evidence" value="ECO:0007669"/>
    <property type="project" value="UniProtKB-KW"/>
</dbReference>
<evidence type="ECO:0000256" key="2">
    <source>
        <dbReference type="ARBA" id="ARBA00004651"/>
    </source>
</evidence>
<dbReference type="PROSITE" id="PS00211">
    <property type="entry name" value="ABC_TRANSPORTER_1"/>
    <property type="match status" value="1"/>
</dbReference>
<comment type="caution">
    <text evidence="14">The sequence shown here is derived from an EMBL/GenBank/DDBJ whole genome shotgun (WGS) entry which is preliminary data.</text>
</comment>
<feature type="transmembrane region" description="Helical" evidence="11">
    <location>
        <begin position="77"/>
        <end position="102"/>
    </location>
</feature>
<feature type="transmembrane region" description="Helical" evidence="11">
    <location>
        <begin position="237"/>
        <end position="264"/>
    </location>
</feature>
<dbReference type="GO" id="GO:0016887">
    <property type="term" value="F:ATP hydrolysis activity"/>
    <property type="evidence" value="ECO:0007669"/>
    <property type="project" value="InterPro"/>
</dbReference>
<protein>
    <submittedName>
        <fullName evidence="14">ABC transporter permease subunit</fullName>
    </submittedName>
</protein>
<evidence type="ECO:0000256" key="3">
    <source>
        <dbReference type="ARBA" id="ARBA00005417"/>
    </source>
</evidence>
<evidence type="ECO:0000256" key="10">
    <source>
        <dbReference type="ARBA" id="ARBA00023136"/>
    </source>
</evidence>
<dbReference type="FunFam" id="3.40.50.300:FF:000016">
    <property type="entry name" value="Oligopeptide ABC transporter ATP-binding component"/>
    <property type="match status" value="1"/>
</dbReference>
<dbReference type="OrthoDB" id="7957282at2"/>
<dbReference type="CDD" id="cd03257">
    <property type="entry name" value="ABC_NikE_OppD_transporters"/>
    <property type="match status" value="1"/>
</dbReference>
<keyword evidence="15" id="KW-1185">Reference proteome</keyword>
<dbReference type="PANTHER" id="PTHR43297:SF2">
    <property type="entry name" value="DIPEPTIDE TRANSPORT ATP-BINDING PROTEIN DPPD"/>
    <property type="match status" value="1"/>
</dbReference>
<dbReference type="NCBIfam" id="TIGR01727">
    <property type="entry name" value="oligo_HPY"/>
    <property type="match status" value="1"/>
</dbReference>
<dbReference type="InterPro" id="IPR017871">
    <property type="entry name" value="ABC_transporter-like_CS"/>
</dbReference>
<dbReference type="Pfam" id="PF00005">
    <property type="entry name" value="ABC_tran"/>
    <property type="match status" value="1"/>
</dbReference>
<dbReference type="SMART" id="SM00382">
    <property type="entry name" value="AAA"/>
    <property type="match status" value="1"/>
</dbReference>
<feature type="domain" description="ABC transporter" evidence="12">
    <location>
        <begin position="305"/>
        <end position="556"/>
    </location>
</feature>
<keyword evidence="10 11" id="KW-0472">Membrane</keyword>
<keyword evidence="4 11" id="KW-0813">Transport</keyword>
<comment type="similarity">
    <text evidence="11">Belongs to the binding-protein-dependent transport system permease family.</text>
</comment>
<dbReference type="PROSITE" id="PS50893">
    <property type="entry name" value="ABC_TRANSPORTER_2"/>
    <property type="match status" value="1"/>
</dbReference>
<evidence type="ECO:0000313" key="15">
    <source>
        <dbReference type="Proteomes" id="UP000266649"/>
    </source>
</evidence>
<evidence type="ECO:0000256" key="8">
    <source>
        <dbReference type="ARBA" id="ARBA00022840"/>
    </source>
</evidence>
<dbReference type="GO" id="GO:0005886">
    <property type="term" value="C:plasma membrane"/>
    <property type="evidence" value="ECO:0007669"/>
    <property type="project" value="UniProtKB-SubCell"/>
</dbReference>
<dbReference type="EMBL" id="QXXQ01000023">
    <property type="protein sequence ID" value="RID89817.1"/>
    <property type="molecule type" value="Genomic_DNA"/>
</dbReference>
<dbReference type="InterPro" id="IPR003439">
    <property type="entry name" value="ABC_transporter-like_ATP-bd"/>
</dbReference>
<dbReference type="Pfam" id="PF08352">
    <property type="entry name" value="oligo_HPY"/>
    <property type="match status" value="1"/>
</dbReference>
<dbReference type="Proteomes" id="UP000266649">
    <property type="component" value="Unassembled WGS sequence"/>
</dbReference>
<dbReference type="InterPro" id="IPR000515">
    <property type="entry name" value="MetI-like"/>
</dbReference>
<dbReference type="Gene3D" id="1.10.3720.10">
    <property type="entry name" value="MetI-like"/>
    <property type="match status" value="1"/>
</dbReference>
<evidence type="ECO:0000256" key="6">
    <source>
        <dbReference type="ARBA" id="ARBA00022692"/>
    </source>
</evidence>
<dbReference type="PROSITE" id="PS50928">
    <property type="entry name" value="ABC_TM1"/>
    <property type="match status" value="1"/>
</dbReference>